<dbReference type="SUPFAM" id="SSF55785">
    <property type="entry name" value="PYP-like sensor domain (PAS domain)"/>
    <property type="match status" value="1"/>
</dbReference>
<keyword evidence="2 4" id="KW-0807">Transducer</keyword>
<dbReference type="PANTHER" id="PTHR32089">
    <property type="entry name" value="METHYL-ACCEPTING CHEMOTAXIS PROTEIN MCPB"/>
    <property type="match status" value="1"/>
</dbReference>
<proteinExistence type="inferred from homology"/>
<dbReference type="InterPro" id="IPR013655">
    <property type="entry name" value="PAS_fold_3"/>
</dbReference>
<dbReference type="InterPro" id="IPR004089">
    <property type="entry name" value="MCPsignal_dom"/>
</dbReference>
<dbReference type="CDD" id="cd00130">
    <property type="entry name" value="PAS"/>
    <property type="match status" value="1"/>
</dbReference>
<dbReference type="PROSITE" id="PS50112">
    <property type="entry name" value="PAS"/>
    <property type="match status" value="1"/>
</dbReference>
<keyword evidence="5" id="KW-0812">Transmembrane</keyword>
<keyword evidence="9" id="KW-1185">Reference proteome</keyword>
<dbReference type="Gene3D" id="1.10.287.950">
    <property type="entry name" value="Methyl-accepting chemotaxis protein"/>
    <property type="match status" value="1"/>
</dbReference>
<dbReference type="CDD" id="cd11386">
    <property type="entry name" value="MCP_signal"/>
    <property type="match status" value="1"/>
</dbReference>
<organism evidence="8 9">
    <name type="scientific">Shewanella subflava</name>
    <dbReference type="NCBI Taxonomy" id="2986476"/>
    <lineage>
        <taxon>Bacteria</taxon>
        <taxon>Pseudomonadati</taxon>
        <taxon>Pseudomonadota</taxon>
        <taxon>Gammaproteobacteria</taxon>
        <taxon>Alteromonadales</taxon>
        <taxon>Shewanellaceae</taxon>
        <taxon>Shewanella</taxon>
    </lineage>
</organism>
<sequence length="517" mass="56068">MRTNTPITKNEKTFPPNTKLISVTDIQGNILDCNDAFVHVSGFEKHELVGQPHNIVRHPEMPGAAFAVMWAHLKAGKPWMGLVKNRCKNGDFYWVDAYVTPMTDKGKVIGYESVRSCPKRQDVARAEVLYSQINNGKSTSKSLHIATEYLLLLATLLCSGGLFIYNQQAISEIVLVLGVITFAAMVFFKSKSTINALNDMLRNSFSHELAAKTYTNSHGELGLLKVSILSLNAHLGTILTRIENAALHVNKGAEQGYQLTVKNCDEIQRQQEETLQVATAMNEMTTAIAEVSQHVSDTANHAETAHSLAIKGNKVAEVTRQSIQKLRDTVSDISISVSEVSAQTACIAQAAQIIEQIADQTNLLALNAAIEAARAGEQGRGFAVVADEVRNLAKRTQESTQDIYLIVKELTSKAKNAVDAATLGTHAADEGLGKVVESGQMLNGISVAVEQIAQMSTQMATAVEEQAHVAEDINRQIVNISDLANDSAASANLTSDSITQLKSTADELEELVARFKQ</sequence>
<comment type="similarity">
    <text evidence="3">Belongs to the methyl-accepting chemotaxis (MCP) protein family.</text>
</comment>
<comment type="caution">
    <text evidence="8">The sequence shown here is derived from an EMBL/GenBank/DDBJ whole genome shotgun (WGS) entry which is preliminary data.</text>
</comment>
<dbReference type="InterPro" id="IPR000014">
    <property type="entry name" value="PAS"/>
</dbReference>
<dbReference type="EMBL" id="JAPDMX010000002">
    <property type="protein sequence ID" value="MCW3171126.1"/>
    <property type="molecule type" value="Genomic_DNA"/>
</dbReference>
<gene>
    <name evidence="8" type="ORF">OHT75_01365</name>
</gene>
<evidence type="ECO:0000256" key="2">
    <source>
        <dbReference type="ARBA" id="ARBA00023224"/>
    </source>
</evidence>
<protein>
    <submittedName>
        <fullName evidence="8">Methyl-accepting chemotaxis protein</fullName>
    </submittedName>
</protein>
<dbReference type="SMART" id="SM00283">
    <property type="entry name" value="MA"/>
    <property type="match status" value="1"/>
</dbReference>
<evidence type="ECO:0000256" key="4">
    <source>
        <dbReference type="PROSITE-ProRule" id="PRU00284"/>
    </source>
</evidence>
<feature type="domain" description="PAS" evidence="7">
    <location>
        <begin position="21"/>
        <end position="60"/>
    </location>
</feature>
<comment type="subcellular location">
    <subcellularLocation>
        <location evidence="1">Membrane</location>
    </subcellularLocation>
</comment>
<dbReference type="InterPro" id="IPR004090">
    <property type="entry name" value="Chemotax_Me-accpt_rcpt"/>
</dbReference>
<evidence type="ECO:0000259" key="6">
    <source>
        <dbReference type="PROSITE" id="PS50111"/>
    </source>
</evidence>
<dbReference type="SUPFAM" id="SSF58104">
    <property type="entry name" value="Methyl-accepting chemotaxis protein (MCP) signaling domain"/>
    <property type="match status" value="1"/>
</dbReference>
<dbReference type="Pfam" id="PF08447">
    <property type="entry name" value="PAS_3"/>
    <property type="match status" value="1"/>
</dbReference>
<dbReference type="PROSITE" id="PS50111">
    <property type="entry name" value="CHEMOTAXIS_TRANSDUC_2"/>
    <property type="match status" value="1"/>
</dbReference>
<accession>A0ABT3I4Y9</accession>
<name>A0ABT3I4Y9_9GAMM</name>
<evidence type="ECO:0000259" key="7">
    <source>
        <dbReference type="PROSITE" id="PS50112"/>
    </source>
</evidence>
<feature type="transmembrane region" description="Helical" evidence="5">
    <location>
        <begin position="145"/>
        <end position="164"/>
    </location>
</feature>
<dbReference type="Pfam" id="PF00015">
    <property type="entry name" value="MCPsignal"/>
    <property type="match status" value="1"/>
</dbReference>
<feature type="domain" description="Methyl-accepting transducer" evidence="6">
    <location>
        <begin position="245"/>
        <end position="481"/>
    </location>
</feature>
<dbReference type="NCBIfam" id="TIGR00229">
    <property type="entry name" value="sensory_box"/>
    <property type="match status" value="1"/>
</dbReference>
<evidence type="ECO:0000313" key="8">
    <source>
        <dbReference type="EMBL" id="MCW3171126.1"/>
    </source>
</evidence>
<dbReference type="PRINTS" id="PR00260">
    <property type="entry name" value="CHEMTRNSDUCR"/>
</dbReference>
<evidence type="ECO:0000313" key="9">
    <source>
        <dbReference type="Proteomes" id="UP001163714"/>
    </source>
</evidence>
<dbReference type="InterPro" id="IPR035965">
    <property type="entry name" value="PAS-like_dom_sf"/>
</dbReference>
<feature type="transmembrane region" description="Helical" evidence="5">
    <location>
        <begin position="170"/>
        <end position="188"/>
    </location>
</feature>
<reference evidence="8" key="1">
    <citation type="submission" date="2022-10" db="EMBL/GenBank/DDBJ databases">
        <title>Shewanella flava sp. nov, isolated from the estuary of the Fenhe River into the Yellow River.</title>
        <authorList>
            <person name="Li Y."/>
        </authorList>
    </citation>
    <scope>NUCLEOTIDE SEQUENCE</scope>
    <source>
        <strain evidence="8">FYR11-62</strain>
    </source>
</reference>
<evidence type="ECO:0000256" key="3">
    <source>
        <dbReference type="ARBA" id="ARBA00029447"/>
    </source>
</evidence>
<dbReference type="PANTHER" id="PTHR32089:SF74">
    <property type="entry name" value="METHYL-ACCEPTING CHEMOTAXIS PROTEIN AER"/>
    <property type="match status" value="1"/>
</dbReference>
<keyword evidence="5" id="KW-0472">Membrane</keyword>
<dbReference type="Proteomes" id="UP001163714">
    <property type="component" value="Unassembled WGS sequence"/>
</dbReference>
<keyword evidence="5" id="KW-1133">Transmembrane helix</keyword>
<evidence type="ECO:0000256" key="5">
    <source>
        <dbReference type="SAM" id="Phobius"/>
    </source>
</evidence>
<evidence type="ECO:0000256" key="1">
    <source>
        <dbReference type="ARBA" id="ARBA00004370"/>
    </source>
</evidence>
<dbReference type="Gene3D" id="3.30.450.20">
    <property type="entry name" value="PAS domain"/>
    <property type="match status" value="1"/>
</dbReference>
<dbReference type="RefSeq" id="WP_264724583.1">
    <property type="nucleotide sequence ID" value="NZ_JAPDMX010000002.1"/>
</dbReference>